<evidence type="ECO:0000313" key="2">
    <source>
        <dbReference type="Proteomes" id="UP000838878"/>
    </source>
</evidence>
<evidence type="ECO:0000313" key="1">
    <source>
        <dbReference type="EMBL" id="CAH0712868.1"/>
    </source>
</evidence>
<organism evidence="1 2">
    <name type="scientific">Brenthis ino</name>
    <name type="common">lesser marbled fritillary</name>
    <dbReference type="NCBI Taxonomy" id="405034"/>
    <lineage>
        <taxon>Eukaryota</taxon>
        <taxon>Metazoa</taxon>
        <taxon>Ecdysozoa</taxon>
        <taxon>Arthropoda</taxon>
        <taxon>Hexapoda</taxon>
        <taxon>Insecta</taxon>
        <taxon>Pterygota</taxon>
        <taxon>Neoptera</taxon>
        <taxon>Endopterygota</taxon>
        <taxon>Lepidoptera</taxon>
        <taxon>Glossata</taxon>
        <taxon>Ditrysia</taxon>
        <taxon>Papilionoidea</taxon>
        <taxon>Nymphalidae</taxon>
        <taxon>Heliconiinae</taxon>
        <taxon>Argynnini</taxon>
        <taxon>Brenthis</taxon>
    </lineage>
</organism>
<feature type="non-terminal residue" evidence="1">
    <location>
        <position position="71"/>
    </location>
</feature>
<keyword evidence="2" id="KW-1185">Reference proteome</keyword>
<dbReference type="Proteomes" id="UP000838878">
    <property type="component" value="Chromosome 1"/>
</dbReference>
<sequence length="71" mass="7797">MLKVSYSQAALSHLSVAITTNPRTDLKEVDATNIKDQLQKAIFTVAGNHSAIPSQLPFAPEFLKKHRCHPA</sequence>
<proteinExistence type="predicted"/>
<protein>
    <submittedName>
        <fullName evidence="1">Uncharacterized protein</fullName>
    </submittedName>
</protein>
<dbReference type="AlphaFoldDB" id="A0A8S4HVB0"/>
<accession>A0A8S4HVB0</accession>
<dbReference type="EMBL" id="OV170221">
    <property type="protein sequence ID" value="CAH0712868.1"/>
    <property type="molecule type" value="Genomic_DNA"/>
</dbReference>
<reference evidence="1" key="1">
    <citation type="submission" date="2021-12" db="EMBL/GenBank/DDBJ databases">
        <authorList>
            <person name="Martin H S."/>
        </authorList>
    </citation>
    <scope>NUCLEOTIDE SEQUENCE</scope>
</reference>
<dbReference type="OrthoDB" id="6932662at2759"/>
<gene>
    <name evidence="1" type="ORF">BINO364_LOCUS91</name>
</gene>
<name>A0A8S4HVB0_9NEOP</name>